<proteinExistence type="predicted"/>
<protein>
    <recommendedName>
        <fullName evidence="4">Amidohydrolase 3 domain-containing protein</fullName>
    </recommendedName>
</protein>
<name>F0Y965_AURAN</name>
<dbReference type="GO" id="GO:0019213">
    <property type="term" value="F:deacetylase activity"/>
    <property type="evidence" value="ECO:0007669"/>
    <property type="project" value="InterPro"/>
</dbReference>
<organism evidence="3">
    <name type="scientific">Aureococcus anophagefferens</name>
    <name type="common">Harmful bloom alga</name>
    <dbReference type="NCBI Taxonomy" id="44056"/>
    <lineage>
        <taxon>Eukaryota</taxon>
        <taxon>Sar</taxon>
        <taxon>Stramenopiles</taxon>
        <taxon>Ochrophyta</taxon>
        <taxon>Pelagophyceae</taxon>
        <taxon>Pelagomonadales</taxon>
        <taxon>Pelagomonadaceae</taxon>
        <taxon>Aureococcus</taxon>
    </lineage>
</organism>
<feature type="region of interest" description="Disordered" evidence="1">
    <location>
        <begin position="127"/>
        <end position="160"/>
    </location>
</feature>
<dbReference type="InterPro" id="IPR020043">
    <property type="entry name" value="Deacetylase_Atu3266-like"/>
</dbReference>
<dbReference type="PANTHER" id="PTHR42717:SF1">
    <property type="entry name" value="IMIDAZOLONEPROPIONASE AND RELATED AMIDOHYDROLASES"/>
    <property type="match status" value="1"/>
</dbReference>
<dbReference type="KEGG" id="aaf:AURANDRAFT_64160"/>
<dbReference type="SUPFAM" id="SSF51338">
    <property type="entry name" value="Composite domain of metallo-dependent hydrolases"/>
    <property type="match status" value="1"/>
</dbReference>
<dbReference type="PANTHER" id="PTHR42717">
    <property type="entry name" value="DIHYDROOROTASE-RELATED"/>
    <property type="match status" value="1"/>
</dbReference>
<dbReference type="RefSeq" id="XP_009036919.1">
    <property type="nucleotide sequence ID" value="XM_009038671.1"/>
</dbReference>
<evidence type="ECO:0000256" key="1">
    <source>
        <dbReference type="SAM" id="MobiDB-lite"/>
    </source>
</evidence>
<gene>
    <name evidence="2" type="ORF">AURANDRAFT_64160</name>
</gene>
<dbReference type="SUPFAM" id="SSF51556">
    <property type="entry name" value="Metallo-dependent hydrolases"/>
    <property type="match status" value="1"/>
</dbReference>
<dbReference type="InParanoid" id="F0Y965"/>
<dbReference type="GO" id="GO:0016810">
    <property type="term" value="F:hydrolase activity, acting on carbon-nitrogen (but not peptide) bonds"/>
    <property type="evidence" value="ECO:0007669"/>
    <property type="project" value="InterPro"/>
</dbReference>
<dbReference type="InterPro" id="IPR011059">
    <property type="entry name" value="Metal-dep_hydrolase_composite"/>
</dbReference>
<dbReference type="InterPro" id="IPR032466">
    <property type="entry name" value="Metal_Hydrolase"/>
</dbReference>
<dbReference type="GeneID" id="20224687"/>
<dbReference type="Gene3D" id="3.20.20.140">
    <property type="entry name" value="Metal-dependent hydrolases"/>
    <property type="match status" value="1"/>
</dbReference>
<evidence type="ECO:0000313" key="3">
    <source>
        <dbReference type="Proteomes" id="UP000002729"/>
    </source>
</evidence>
<sequence length="488" mass="51142">MLDVVLAHGRALDPETGLDGVRHVGIKGGRIACVVDGAAPVPEAARVVDCSDLCVAPGFIDVHSHGAGHGPTARAQALDGVTTHLELGLGCSDVAEWLRCRAGGQLLHYGVAAGFSCCRAAAFADRTNEPGSPGGPASPPPRRRSGRMTDEMMERRRSRNNSMTATCEVVRYDPHHDEPHLSSACFCCGNASASQRSDPRTGRRVLSRLDDGLRDGALGVALCLRYVPGADAEEVLRCFDAAARWGAAVFATPRAGAPAALADLREVVACAAATGAPAHVLELGAGAPDDLPLLVELLDRSRRTVDVTASRGPFGSDLYRLDSPVFAPGFDARLRLDDPGGVAWLATGETLTAESLERKRALVGPGEAEHGLVSVAGARGDAMLLHPPALVASGCPPVDDGGRPSERAARTFSALLGGLARDRGPLSTLEALAKMTLHPALRLEHACAAFRAKGRLQVGCSVEFNHWFGVVLTKLENSLARSNRSRFG</sequence>
<keyword evidence="3" id="KW-1185">Reference proteome</keyword>
<dbReference type="EMBL" id="GL833128">
    <property type="protein sequence ID" value="EGB08184.1"/>
    <property type="molecule type" value="Genomic_DNA"/>
</dbReference>
<evidence type="ECO:0000313" key="2">
    <source>
        <dbReference type="EMBL" id="EGB08184.1"/>
    </source>
</evidence>
<dbReference type="Proteomes" id="UP000002729">
    <property type="component" value="Unassembled WGS sequence"/>
</dbReference>
<dbReference type="AlphaFoldDB" id="F0Y965"/>
<reference evidence="2 3" key="1">
    <citation type="journal article" date="2011" name="Proc. Natl. Acad. Sci. U.S.A.">
        <title>Niche of harmful alga Aureococcus anophagefferens revealed through ecogenomics.</title>
        <authorList>
            <person name="Gobler C.J."/>
            <person name="Berry D.L."/>
            <person name="Dyhrman S.T."/>
            <person name="Wilhelm S.W."/>
            <person name="Salamov A."/>
            <person name="Lobanov A.V."/>
            <person name="Zhang Y."/>
            <person name="Collier J.L."/>
            <person name="Wurch L.L."/>
            <person name="Kustka A.B."/>
            <person name="Dill B.D."/>
            <person name="Shah M."/>
            <person name="VerBerkmoes N.C."/>
            <person name="Kuo A."/>
            <person name="Terry A."/>
            <person name="Pangilinan J."/>
            <person name="Lindquist E.A."/>
            <person name="Lucas S."/>
            <person name="Paulsen I.T."/>
            <person name="Hattenrath-Lehmann T.K."/>
            <person name="Talmage S.C."/>
            <person name="Walker E.A."/>
            <person name="Koch F."/>
            <person name="Burson A.M."/>
            <person name="Marcoval M.A."/>
            <person name="Tang Y.Z."/>
            <person name="Lecleir G.R."/>
            <person name="Coyne K.J."/>
            <person name="Berg G.M."/>
            <person name="Bertrand E.M."/>
            <person name="Saito M.A."/>
            <person name="Gladyshev V.N."/>
            <person name="Grigoriev I.V."/>
        </authorList>
    </citation>
    <scope>NUCLEOTIDE SEQUENCE [LARGE SCALE GENOMIC DNA]</scope>
    <source>
        <strain evidence="3">CCMP 1984</strain>
    </source>
</reference>
<evidence type="ECO:0008006" key="4">
    <source>
        <dbReference type="Google" id="ProtNLM"/>
    </source>
</evidence>
<dbReference type="OrthoDB" id="194468at2759"/>
<accession>F0Y965</accession>